<keyword evidence="1" id="KW-0175">Coiled coil</keyword>
<dbReference type="Pfam" id="PF13020">
    <property type="entry name" value="NOV_C"/>
    <property type="match status" value="1"/>
</dbReference>
<proteinExistence type="predicted"/>
<dbReference type="NCBIfam" id="NF047352">
    <property type="entry name" value="P_loop_sacsin"/>
    <property type="match status" value="1"/>
</dbReference>
<dbReference type="InterPro" id="IPR036890">
    <property type="entry name" value="HATPase_C_sf"/>
</dbReference>
<evidence type="ECO:0000256" key="1">
    <source>
        <dbReference type="SAM" id="Coils"/>
    </source>
</evidence>
<dbReference type="OrthoDB" id="7782105at2"/>
<protein>
    <recommendedName>
        <fullName evidence="3">Protein NO VEIN C-terminal domain-containing protein</fullName>
    </recommendedName>
</protein>
<dbReference type="PANTHER" id="PTHR32387:SF0">
    <property type="entry name" value="PROTEIN NO VEIN"/>
    <property type="match status" value="1"/>
</dbReference>
<dbReference type="InterPro" id="IPR024975">
    <property type="entry name" value="NOV_C"/>
</dbReference>
<organism evidence="4 5">
    <name type="scientific">Maribacter ulvicola</name>
    <dbReference type="NCBI Taxonomy" id="228959"/>
    <lineage>
        <taxon>Bacteria</taxon>
        <taxon>Pseudomonadati</taxon>
        <taxon>Bacteroidota</taxon>
        <taxon>Flavobacteriia</taxon>
        <taxon>Flavobacteriales</taxon>
        <taxon>Flavobacteriaceae</taxon>
        <taxon>Maribacter</taxon>
    </lineage>
</organism>
<dbReference type="PANTHER" id="PTHR32387">
    <property type="entry name" value="WU:FJ29H11"/>
    <property type="match status" value="1"/>
</dbReference>
<name>A0A1N6WS84_9FLAO</name>
<evidence type="ECO:0000259" key="3">
    <source>
        <dbReference type="Pfam" id="PF13020"/>
    </source>
</evidence>
<dbReference type="SUPFAM" id="SSF55874">
    <property type="entry name" value="ATPase domain of HSP90 chaperone/DNA topoisomerase II/histidine kinase"/>
    <property type="match status" value="1"/>
</dbReference>
<dbReference type="Proteomes" id="UP000186953">
    <property type="component" value="Unassembled WGS sequence"/>
</dbReference>
<sequence length="1616" mass="189815">MQDLLITPIDNSAIKDLIKLRRKEYLQAPLRIVEDYNNENKNIEEYNGRQLLEMIQNANDESDTRKAKKVFIKVDENSLIIANNGNPFSLGGVESLMYSDLSPKTMEENKVGKKGLGFRSILNWSKEIYIASYDLHLKFSQQHAKAFLHDLLTENPEIKKTLERKTKTKIPISVLRCPYFENDTSKKKEKEFDTVIELTLKEDVYDDILEQIEVDIVPEILLFLNKLEELEVQTPTEHFIISKVVLSNNKIRLLRTDLLEEESNEWVWNILEDKGTIEGTEETKNYELKIAYNPNEDVRFNKLFSYFRTEVDFPYPVIAHGSFELKSDRNHLARDKNDFNIQLIKKLAKLLVDCALKLTESEESNYDALRLLIPKEYKHSSLFESPWDFNDLIKDSINKAAIFPTINNTYITLDDEPIFYAIKIDHLIPETYYSDFKGFLKSTSDKAIVNYLWQEQGELNYYQEEFTARINKIVDEDGFTIDQKVEWVSILSEHTKHFYFKEDSVLPNLLINTKGEVIKTGKEEMILPPKGEIYDLPKELELQFLDKDFTELLKTQISGDIRDLSTRLRVFGVDEYSMTVVARKVISASHKLAKNESSDKKAIIGSMHKVLFHIYDGLKDDFNKTSFFQGLPSPLLFTRNGKLVSANSLYFGKEYDAGYLCHKLLKSVKNSKDLFVGSLVINSLETFVEEHSHSKIEKYLKWIGVADQPRKVVLENNNIPNKFEFVHHVFDSLKYPYSLPDDHKVFETNQVIKTTYGHDLKVLWYDNFDSIVKNTDIEYLLAWFLVDKDLYQSIVRDLDFDKAEFWFLFDQVRKHRYIEDSDIKSYILFYLKSQKFIPVDDGLKVKPIECVDNSGNLSPLVHSPQINYEAEVFDYYNIQTDQIELILNRLGVKESFKDLSIDVMYGFLNEHHRYFDKKSSSASVLYNSIIDATQNLPKNFNWDIEKRDYYLENGYVLCEVDGKNEYVRVKEATYVLNPNHSQDLLSKLKVSKVRQRVGNTRIKDLFGIEPIDYIEFEVVKPEFNKELNEQFSQELEELKPLFFIYRYQKNLKKKQKDRELGDLKSLKVKLCKSSTVHFELNGKKQSLNLKQNEYVYEKKSKTYYIHVSSTIRSYQDLKHDYRFTETLADIVCGAIAVTENRKDFMLIIGQRHSKWKEILTREFSNFHELENEVLKNFKGALSVKEQFWRGVLKACRLEFKNIELQDEKEIYKLIGDRIKWDVFFDIYRKINYNQIEGYENYEPIKQLFSSLGIDLINFNRYSKFKLDFYEFYLNKIYNLHIIGCKKYQAKLYSKGFHKSYSGDIEEFNSVDLSLIEIDESLFVDLNELYSKFIIEVFDLSGFDISTETSLDVEKIYRDNLVKLKNALKKENIYNADFFLSKQYDNQFKNKVYFGMLDDAFSDYKSSYLDEEKERRTVKLSEESIEIDIADDQTLIEEIEKNIEELDLEIDFYNPEKTEKSSKRKNNKKPRQSNNNNGRSAIPNSDIGFIGEKYAFELLKKEYDKVYWKSENAIRAGFSGGKDGYGYDFECVKNGVSRYVEVKSTTTSQKGFYISNNEVLTGHLNKDNYDILLITNLLDANKEFKYLKSIFKYSENDTFFDNNSFLVEADGYKIKFK</sequence>
<dbReference type="RefSeq" id="WP_076548853.1">
    <property type="nucleotide sequence ID" value="NZ_FTMA01000004.1"/>
</dbReference>
<dbReference type="InterPro" id="IPR052957">
    <property type="entry name" value="Auxin_embryo_med"/>
</dbReference>
<feature type="region of interest" description="Disordered" evidence="2">
    <location>
        <begin position="1456"/>
        <end position="1481"/>
    </location>
</feature>
<dbReference type="EMBL" id="FTMA01000004">
    <property type="protein sequence ID" value="SIQ92882.1"/>
    <property type="molecule type" value="Genomic_DNA"/>
</dbReference>
<evidence type="ECO:0000256" key="2">
    <source>
        <dbReference type="SAM" id="MobiDB-lite"/>
    </source>
</evidence>
<feature type="coiled-coil region" evidence="1">
    <location>
        <begin position="1428"/>
        <end position="1455"/>
    </location>
</feature>
<evidence type="ECO:0000313" key="5">
    <source>
        <dbReference type="Proteomes" id="UP000186953"/>
    </source>
</evidence>
<reference evidence="5" key="1">
    <citation type="submission" date="2017-01" db="EMBL/GenBank/DDBJ databases">
        <authorList>
            <person name="Varghese N."/>
            <person name="Submissions S."/>
        </authorList>
    </citation>
    <scope>NUCLEOTIDE SEQUENCE [LARGE SCALE GENOMIC DNA]</scope>
    <source>
        <strain evidence="5">DSM 15366</strain>
    </source>
</reference>
<accession>A0A1N6WS84</accession>
<gene>
    <name evidence="4" type="ORF">SAMN05421797_104199</name>
</gene>
<keyword evidence="5" id="KW-1185">Reference proteome</keyword>
<evidence type="ECO:0000313" key="4">
    <source>
        <dbReference type="EMBL" id="SIQ92882.1"/>
    </source>
</evidence>
<feature type="domain" description="Protein NO VEIN C-terminal" evidence="3">
    <location>
        <begin position="1490"/>
        <end position="1584"/>
    </location>
</feature>
<dbReference type="STRING" id="228959.SAMN05421797_104199"/>
<feature type="compositionally biased region" description="Basic residues" evidence="2">
    <location>
        <begin position="1461"/>
        <end position="1470"/>
    </location>
</feature>